<protein>
    <submittedName>
        <fullName evidence="1">Uncharacterized protein</fullName>
    </submittedName>
</protein>
<name>A0AAD6GL58_9EURO</name>
<gene>
    <name evidence="1" type="ORF">N7494_000540</name>
</gene>
<dbReference type="EMBL" id="JAQIZZ010000001">
    <property type="protein sequence ID" value="KAJ5556625.1"/>
    <property type="molecule type" value="Genomic_DNA"/>
</dbReference>
<dbReference type="AlphaFoldDB" id="A0AAD6GL58"/>
<comment type="caution">
    <text evidence="1">The sequence shown here is derived from an EMBL/GenBank/DDBJ whole genome shotgun (WGS) entry which is preliminary data.</text>
</comment>
<accession>A0AAD6GL58</accession>
<proteinExistence type="predicted"/>
<evidence type="ECO:0000313" key="1">
    <source>
        <dbReference type="EMBL" id="KAJ5556625.1"/>
    </source>
</evidence>
<sequence length="188" mass="21170">RHWVTDPLPTFQTLQQYLEPILVTLYTEVLDQNGSVAKHLHMPLFSSRIEDRVSGLFSSSQPLIVDVASDDDYCGTPPSWVDVIRVSKTIHHIHLHDDEQYRIPVRGAMVEVGKSDWDILSSNAARNTPRIGNTPEPEDVQAELRARKELIEDLTALGEGISEGERMVQNVKHDSSCTVLTFQVNVMI</sequence>
<keyword evidence="2" id="KW-1185">Reference proteome</keyword>
<organism evidence="1 2">
    <name type="scientific">Penicillium frequentans</name>
    <dbReference type="NCBI Taxonomy" id="3151616"/>
    <lineage>
        <taxon>Eukaryota</taxon>
        <taxon>Fungi</taxon>
        <taxon>Dikarya</taxon>
        <taxon>Ascomycota</taxon>
        <taxon>Pezizomycotina</taxon>
        <taxon>Eurotiomycetes</taxon>
        <taxon>Eurotiomycetidae</taxon>
        <taxon>Eurotiales</taxon>
        <taxon>Aspergillaceae</taxon>
        <taxon>Penicillium</taxon>
    </lineage>
</organism>
<reference evidence="1 2" key="1">
    <citation type="journal article" date="2023" name="IMA Fungus">
        <title>Comparative genomic study of the Penicillium genus elucidates a diverse pangenome and 15 lateral gene transfer events.</title>
        <authorList>
            <person name="Petersen C."/>
            <person name="Sorensen T."/>
            <person name="Nielsen M.R."/>
            <person name="Sondergaard T.E."/>
            <person name="Sorensen J.L."/>
            <person name="Fitzpatrick D.A."/>
            <person name="Frisvad J.C."/>
            <person name="Nielsen K.L."/>
        </authorList>
    </citation>
    <scope>NUCLEOTIDE SEQUENCE [LARGE SCALE GENOMIC DNA]</scope>
    <source>
        <strain evidence="1 2">IBT 35679</strain>
    </source>
</reference>
<evidence type="ECO:0000313" key="2">
    <source>
        <dbReference type="Proteomes" id="UP001220324"/>
    </source>
</evidence>
<dbReference type="Proteomes" id="UP001220324">
    <property type="component" value="Unassembled WGS sequence"/>
</dbReference>
<feature type="non-terminal residue" evidence="1">
    <location>
        <position position="1"/>
    </location>
</feature>